<evidence type="ECO:0000313" key="3">
    <source>
        <dbReference type="Proteomes" id="UP000070394"/>
    </source>
</evidence>
<dbReference type="PIRSF" id="PIRSF018688">
    <property type="entry name" value="UCP018688"/>
    <property type="match status" value="1"/>
</dbReference>
<reference evidence="3" key="1">
    <citation type="submission" date="2016-01" db="EMBL/GenBank/DDBJ databases">
        <authorList>
            <person name="Mitreva M."/>
            <person name="Pepin K.H."/>
            <person name="Mihindukulasuriya K.A."/>
            <person name="Fulton R."/>
            <person name="Fronick C."/>
            <person name="O'Laughlin M."/>
            <person name="Miner T."/>
            <person name="Herter B."/>
            <person name="Rosa B.A."/>
            <person name="Cordes M."/>
            <person name="Tomlinson C."/>
            <person name="Wollam A."/>
            <person name="Palsikar V.B."/>
            <person name="Mardis E.R."/>
            <person name="Wilson R.K."/>
        </authorList>
    </citation>
    <scope>NUCLEOTIDE SEQUENCE [LARGE SCALE GENOMIC DNA]</scope>
    <source>
        <strain evidence="3">DNF00896</strain>
    </source>
</reference>
<evidence type="ECO:0000259" key="1">
    <source>
        <dbReference type="Pfam" id="PF09924"/>
    </source>
</evidence>
<dbReference type="PANTHER" id="PTHR41373:SF1">
    <property type="entry name" value="PHOSPHATIDYLGLYCEROL LYSYLTRANSFERASE C-TERMINAL DOMAIN-CONTAINING PROTEIN"/>
    <property type="match status" value="1"/>
</dbReference>
<dbReference type="InterPro" id="IPR016732">
    <property type="entry name" value="UCP018688"/>
</dbReference>
<dbReference type="InterPro" id="IPR016181">
    <property type="entry name" value="Acyl_CoA_acyltransferase"/>
</dbReference>
<feature type="domain" description="Phosphatidylglycerol lysyltransferase C-terminal" evidence="1">
    <location>
        <begin position="66"/>
        <end position="307"/>
    </location>
</feature>
<dbReference type="PATRIC" id="fig|467210.3.peg.206"/>
<dbReference type="Proteomes" id="UP000070394">
    <property type="component" value="Unassembled WGS sequence"/>
</dbReference>
<dbReference type="STRING" id="467210.HMPREF1866_00207"/>
<dbReference type="OrthoDB" id="9765580at2"/>
<dbReference type="InterPro" id="IPR024320">
    <property type="entry name" value="LPG_synthase_C"/>
</dbReference>
<organism evidence="2 3">
    <name type="scientific">Lachnoanaerobaculum saburreum</name>
    <dbReference type="NCBI Taxonomy" id="467210"/>
    <lineage>
        <taxon>Bacteria</taxon>
        <taxon>Bacillati</taxon>
        <taxon>Bacillota</taxon>
        <taxon>Clostridia</taxon>
        <taxon>Lachnospirales</taxon>
        <taxon>Lachnospiraceae</taxon>
        <taxon>Lachnoanaerobaculum</taxon>
    </lineage>
</organism>
<keyword evidence="3" id="KW-1185">Reference proteome</keyword>
<dbReference type="SUPFAM" id="SSF55729">
    <property type="entry name" value="Acyl-CoA N-acyltransferases (Nat)"/>
    <property type="match status" value="2"/>
</dbReference>
<dbReference type="Pfam" id="PF09924">
    <property type="entry name" value="LPG_synthase_C"/>
    <property type="match status" value="1"/>
</dbReference>
<name>A0A133ZZ96_9FIRM</name>
<dbReference type="AlphaFoldDB" id="A0A133ZZ96"/>
<proteinExistence type="predicted"/>
<dbReference type="PANTHER" id="PTHR41373">
    <property type="entry name" value="DUF2156 DOMAIN-CONTAINING PROTEIN"/>
    <property type="match status" value="1"/>
</dbReference>
<sequence>MEYKKLNFKQLVANDIQKYAGFYGLRPNKTCDSVELESFIWKDYYNVRATIAMRDGKEVGLLWLMGDEDRPFAAMPLCKEEDLEYCFNLMVEYFNKELDLPLKIHLADEEGIKVLNLPEDKFIVRQEEDAKDYLYEGDKLRNLSGKKLHKKKNHYNNFLKTYGDRYEYRVLGCNPTDRDDVFKFLDKWREKKGEEVEKHLDPEVEGIHDILLHCTKLNIRMGAIYIDGEMEAFSIGSYNKLEDMAVIHIEKANPEINGLYQAINKEFLEHEFPTVSLVNREDDLGLEGLRRAKQSYYPVDYARKYYVEQKR</sequence>
<protein>
    <recommendedName>
        <fullName evidence="1">Phosphatidylglycerol lysyltransferase C-terminal domain-containing protein</fullName>
    </recommendedName>
</protein>
<dbReference type="EMBL" id="LSDA01000010">
    <property type="protein sequence ID" value="KXB60759.1"/>
    <property type="molecule type" value="Genomic_DNA"/>
</dbReference>
<dbReference type="Gene3D" id="3.40.630.30">
    <property type="match status" value="1"/>
</dbReference>
<comment type="caution">
    <text evidence="2">The sequence shown here is derived from an EMBL/GenBank/DDBJ whole genome shotgun (WGS) entry which is preliminary data.</text>
</comment>
<dbReference type="RefSeq" id="WP_060930212.1">
    <property type="nucleotide sequence ID" value="NZ_KQ959775.1"/>
</dbReference>
<evidence type="ECO:0000313" key="2">
    <source>
        <dbReference type="EMBL" id="KXB60759.1"/>
    </source>
</evidence>
<accession>A0A133ZZ96</accession>
<gene>
    <name evidence="2" type="ORF">HMPREF1866_00207</name>
</gene>